<dbReference type="OrthoDB" id="5876800at2759"/>
<dbReference type="SUPFAM" id="SSF51197">
    <property type="entry name" value="Clavaminate synthase-like"/>
    <property type="match status" value="1"/>
</dbReference>
<accession>A0A2G5SRB9</accession>
<dbReference type="SMART" id="SM00558">
    <property type="entry name" value="JmjC"/>
    <property type="match status" value="1"/>
</dbReference>
<evidence type="ECO:0000256" key="6">
    <source>
        <dbReference type="SAM" id="MobiDB-lite"/>
    </source>
</evidence>
<feature type="domain" description="JmjC" evidence="7">
    <location>
        <begin position="319"/>
        <end position="466"/>
    </location>
</feature>
<keyword evidence="3" id="KW-0408">Iron</keyword>
<feature type="region of interest" description="Disordered" evidence="6">
    <location>
        <begin position="136"/>
        <end position="155"/>
    </location>
</feature>
<dbReference type="InterPro" id="IPR003347">
    <property type="entry name" value="JmjC_dom"/>
</dbReference>
<evidence type="ECO:0000259" key="7">
    <source>
        <dbReference type="PROSITE" id="PS51184"/>
    </source>
</evidence>
<keyword evidence="9" id="KW-1185">Reference proteome</keyword>
<feature type="compositionally biased region" description="Low complexity" evidence="6">
    <location>
        <begin position="91"/>
        <end position="101"/>
    </location>
</feature>
<evidence type="ECO:0000256" key="2">
    <source>
        <dbReference type="ARBA" id="ARBA00023002"/>
    </source>
</evidence>
<feature type="compositionally biased region" description="Polar residues" evidence="6">
    <location>
        <begin position="73"/>
        <end position="83"/>
    </location>
</feature>
<feature type="region of interest" description="Disordered" evidence="6">
    <location>
        <begin position="68"/>
        <end position="131"/>
    </location>
</feature>
<keyword evidence="4" id="KW-0805">Transcription regulation</keyword>
<comment type="caution">
    <text evidence="8">The sequence shown here is derived from an EMBL/GenBank/DDBJ whole genome shotgun (WGS) entry which is preliminary data.</text>
</comment>
<dbReference type="GO" id="GO:0046872">
    <property type="term" value="F:metal ion binding"/>
    <property type="evidence" value="ECO:0007669"/>
    <property type="project" value="UniProtKB-KW"/>
</dbReference>
<evidence type="ECO:0000313" key="9">
    <source>
        <dbReference type="Proteomes" id="UP000230233"/>
    </source>
</evidence>
<feature type="compositionally biased region" description="Acidic residues" evidence="6">
    <location>
        <begin position="102"/>
        <end position="131"/>
    </location>
</feature>
<dbReference type="PANTHER" id="PTHR23123">
    <property type="entry name" value="PHD/F-BOX CONTAINING PROTEIN"/>
    <property type="match status" value="1"/>
</dbReference>
<organism evidence="8 9">
    <name type="scientific">Caenorhabditis nigoni</name>
    <dbReference type="NCBI Taxonomy" id="1611254"/>
    <lineage>
        <taxon>Eukaryota</taxon>
        <taxon>Metazoa</taxon>
        <taxon>Ecdysozoa</taxon>
        <taxon>Nematoda</taxon>
        <taxon>Chromadorea</taxon>
        <taxon>Rhabditida</taxon>
        <taxon>Rhabditina</taxon>
        <taxon>Rhabditomorpha</taxon>
        <taxon>Rhabditoidea</taxon>
        <taxon>Rhabditidae</taxon>
        <taxon>Peloderinae</taxon>
        <taxon>Caenorhabditis</taxon>
    </lineage>
</organism>
<sequence>MLASHTLVSLYSSQKCRLNEWIQTSTALERPLSVTTTARNSIIMSVQNPAIPKEPEIAATLPAEVRGDRANSAVRSDLSSPEGGSSMEASPVNAPAEALENAAEEENEAEAEDEAEAEEAAEVENAAEAEVEAPVENLEPANQDPEAPPRPVPKVYPRIVNKHHLPFPGFEHFAEPTDKKPEIVHFIDDGTRSFWEELRSGKVVICRNANIGEFGIELPKGMSIDTIEQILKDHEVPTPTFSVPNLATDTRDTITLHKLIKAIKADGSEGYNCLQFETSKNEKLSAVVSIPLFVKGISMTLELKRRIKGCLDEIEKQKPSRKGMTMQALRAEKEYFTKILELIPTYEKFFILSMRKAFTDLHIDFGGTFVYYYLLQGSKTFWVAPYNEENLEIYKRLETLNQRVWQSDPEFLKTFERVDLTGGDLVFLPSGTLHMVYTEKESLVFGGNFLSAQNLPLHYEIVRIEEKTSKKNIRFRNFWDIQFAYLKHCYMDDVKKQHAGGVRNYAQEFREIGQNFWNELNTRRGNSNVFPTSEKSKLLDELEHFLNQQGKNWKRTIDEPCASESAAKMAKYEED</sequence>
<keyword evidence="5" id="KW-0804">Transcription</keyword>
<evidence type="ECO:0000313" key="8">
    <source>
        <dbReference type="EMBL" id="PIC17386.1"/>
    </source>
</evidence>
<gene>
    <name evidence="8" type="primary">Cnig_chr_X.g23647</name>
    <name evidence="8" type="ORF">B9Z55_023647</name>
</gene>
<protein>
    <recommendedName>
        <fullName evidence="7">JmjC domain-containing protein</fullName>
    </recommendedName>
</protein>
<dbReference type="PROSITE" id="PS51184">
    <property type="entry name" value="JMJC"/>
    <property type="match status" value="1"/>
</dbReference>
<dbReference type="Gene3D" id="2.60.120.650">
    <property type="entry name" value="Cupin"/>
    <property type="match status" value="1"/>
</dbReference>
<dbReference type="STRING" id="1611254.A0A2G5SRB9"/>
<dbReference type="EMBL" id="PDUG01000006">
    <property type="protein sequence ID" value="PIC17386.1"/>
    <property type="molecule type" value="Genomic_DNA"/>
</dbReference>
<reference evidence="9" key="1">
    <citation type="submission" date="2017-10" db="EMBL/GenBank/DDBJ databases">
        <title>Rapid genome shrinkage in a self-fertile nematode reveals novel sperm competition proteins.</title>
        <authorList>
            <person name="Yin D."/>
            <person name="Schwarz E.M."/>
            <person name="Thomas C.G."/>
            <person name="Felde R.L."/>
            <person name="Korf I.F."/>
            <person name="Cutter A.D."/>
            <person name="Schartner C.M."/>
            <person name="Ralston E.J."/>
            <person name="Meyer B.J."/>
            <person name="Haag E.S."/>
        </authorList>
    </citation>
    <scope>NUCLEOTIDE SEQUENCE [LARGE SCALE GENOMIC DNA]</scope>
    <source>
        <strain evidence="9">JU1422</strain>
    </source>
</reference>
<evidence type="ECO:0000256" key="4">
    <source>
        <dbReference type="ARBA" id="ARBA00023015"/>
    </source>
</evidence>
<dbReference type="Proteomes" id="UP000230233">
    <property type="component" value="Chromosome X"/>
</dbReference>
<dbReference type="GO" id="GO:0016491">
    <property type="term" value="F:oxidoreductase activity"/>
    <property type="evidence" value="ECO:0007669"/>
    <property type="project" value="UniProtKB-KW"/>
</dbReference>
<dbReference type="AlphaFoldDB" id="A0A2G5SRB9"/>
<keyword evidence="1" id="KW-0479">Metal-binding</keyword>
<dbReference type="InterPro" id="IPR050690">
    <property type="entry name" value="JHDM1_Histone_Demethylase"/>
</dbReference>
<evidence type="ECO:0000256" key="3">
    <source>
        <dbReference type="ARBA" id="ARBA00023004"/>
    </source>
</evidence>
<name>A0A2G5SRB9_9PELO</name>
<proteinExistence type="predicted"/>
<evidence type="ECO:0000256" key="1">
    <source>
        <dbReference type="ARBA" id="ARBA00022723"/>
    </source>
</evidence>
<evidence type="ECO:0000256" key="5">
    <source>
        <dbReference type="ARBA" id="ARBA00023163"/>
    </source>
</evidence>
<keyword evidence="2" id="KW-0560">Oxidoreductase</keyword>